<keyword evidence="2" id="KW-1185">Reference proteome</keyword>
<organism evidence="1 2">
    <name type="scientific">Micromonospora matsumotoense</name>
    <dbReference type="NCBI Taxonomy" id="121616"/>
    <lineage>
        <taxon>Bacteria</taxon>
        <taxon>Bacillati</taxon>
        <taxon>Actinomycetota</taxon>
        <taxon>Actinomycetes</taxon>
        <taxon>Micromonosporales</taxon>
        <taxon>Micromonosporaceae</taxon>
        <taxon>Micromonospora</taxon>
    </lineage>
</organism>
<evidence type="ECO:0000313" key="1">
    <source>
        <dbReference type="EMBL" id="SCE63695.1"/>
    </source>
</evidence>
<sequence length="77" mass="8566">MFVRQLRETGHQQVSSAKLEFFNPELLAREIVDKDVPAEVNALVEADATVHSIWETSFNEAAESNPAGLRLPTASVW</sequence>
<dbReference type="AlphaFoldDB" id="A0A1C4TW86"/>
<proteinExistence type="predicted"/>
<gene>
    <name evidence="1" type="ORF">GA0070216_10125</name>
</gene>
<dbReference type="EMBL" id="FMCU01000001">
    <property type="protein sequence ID" value="SCE63695.1"/>
    <property type="molecule type" value="Genomic_DNA"/>
</dbReference>
<reference evidence="2" key="1">
    <citation type="submission" date="2016-06" db="EMBL/GenBank/DDBJ databases">
        <authorList>
            <person name="Varghese N."/>
            <person name="Submissions Spin"/>
        </authorList>
    </citation>
    <scope>NUCLEOTIDE SEQUENCE [LARGE SCALE GENOMIC DNA]</scope>
    <source>
        <strain evidence="2">DSM 44100</strain>
    </source>
</reference>
<dbReference type="STRING" id="121616.GA0070216_10125"/>
<evidence type="ECO:0000313" key="2">
    <source>
        <dbReference type="Proteomes" id="UP000198797"/>
    </source>
</evidence>
<dbReference type="Proteomes" id="UP000198797">
    <property type="component" value="Unassembled WGS sequence"/>
</dbReference>
<name>A0A1C4TW86_9ACTN</name>
<protein>
    <submittedName>
        <fullName evidence="1">Uncharacterized protein</fullName>
    </submittedName>
</protein>
<accession>A0A1C4TW86</accession>